<dbReference type="EMBL" id="CAMXCT010004235">
    <property type="protein sequence ID" value="CAI4008288.1"/>
    <property type="molecule type" value="Genomic_DNA"/>
</dbReference>
<proteinExistence type="predicted"/>
<feature type="region of interest" description="Disordered" evidence="1">
    <location>
        <begin position="1065"/>
        <end position="1107"/>
    </location>
</feature>
<feature type="non-terminal residue" evidence="2">
    <location>
        <position position="1123"/>
    </location>
</feature>
<comment type="caution">
    <text evidence="2">The sequence shown here is derived from an EMBL/GenBank/DDBJ whole genome shotgun (WGS) entry which is preliminary data.</text>
</comment>
<name>A0A9P1DE22_9DINO</name>
<reference evidence="2" key="1">
    <citation type="submission" date="2022-10" db="EMBL/GenBank/DDBJ databases">
        <authorList>
            <person name="Chen Y."/>
            <person name="Dougan E. K."/>
            <person name="Chan C."/>
            <person name="Rhodes N."/>
            <person name="Thang M."/>
        </authorList>
    </citation>
    <scope>NUCLEOTIDE SEQUENCE</scope>
</reference>
<gene>
    <name evidence="2" type="ORF">C1SCF055_LOCUS33743</name>
</gene>
<organism evidence="2">
    <name type="scientific">Cladocopium goreaui</name>
    <dbReference type="NCBI Taxonomy" id="2562237"/>
    <lineage>
        <taxon>Eukaryota</taxon>
        <taxon>Sar</taxon>
        <taxon>Alveolata</taxon>
        <taxon>Dinophyceae</taxon>
        <taxon>Suessiales</taxon>
        <taxon>Symbiodiniaceae</taxon>
        <taxon>Cladocopium</taxon>
    </lineage>
</organism>
<feature type="non-terminal residue" evidence="2">
    <location>
        <position position="1"/>
    </location>
</feature>
<dbReference type="Proteomes" id="UP001152797">
    <property type="component" value="Unassembled WGS sequence"/>
</dbReference>
<accession>A0A9P1DE22</accession>
<evidence type="ECO:0000313" key="2">
    <source>
        <dbReference type="EMBL" id="CAI4008288.1"/>
    </source>
</evidence>
<reference evidence="3" key="2">
    <citation type="submission" date="2024-04" db="EMBL/GenBank/DDBJ databases">
        <authorList>
            <person name="Chen Y."/>
            <person name="Shah S."/>
            <person name="Dougan E. K."/>
            <person name="Thang M."/>
            <person name="Chan C."/>
        </authorList>
    </citation>
    <scope>NUCLEOTIDE SEQUENCE [LARGE SCALE GENOMIC DNA]</scope>
</reference>
<dbReference type="EMBL" id="CAMXCT030004235">
    <property type="protein sequence ID" value="CAL4795600.1"/>
    <property type="molecule type" value="Genomic_DNA"/>
</dbReference>
<keyword evidence="4" id="KW-1185">Reference proteome</keyword>
<dbReference type="AlphaFoldDB" id="A0A9P1DE22"/>
<dbReference type="EMBL" id="CAMXCT020004235">
    <property type="protein sequence ID" value="CAL1161663.1"/>
    <property type="molecule type" value="Genomic_DNA"/>
</dbReference>
<sequence>YLSSSSWSLCQWMYDRPPEQKLQTMVRGHRIMYFCSGRFGPTWKEDGKTFNGPLRATEMAANKDARQLGAAAAVSSERLQEVFDRLSGSLPFQAVTQNGSNWRARVKVSQATVCGPTRQSKAPAEEDARLLQQAQQISSAEVQNVAQRLQQEATGMRAEATVTKHGSGWRARVKGAQTQVNGPTRQSKAAAEVDAGRLQAAHQSSTEELYKPWLSGCSRCMMLWDCSDSRNVPDCVREMPQISADDFDAEVASKSVQLLVSAIQDVEGLAPRSKDVLEKLASNDWDYIAPFALLNQLYATYEGKFRPGESADAGEACCLLLERCVYGSDIVHLLPTSIAMARCGDTVTELTREHFAACRPPSDVAIFEVAPVDGGRVSWSQLLVAPPSGEGNNYLYTVSGFVAHVSGGHFVAYVRSQNQWQAEMADKDNCRMLTEIPVKDWIGCPATVSSLSALVGAIVPGQLRKLETVFEVVGLQVLGISSVKTEMDVWLIDSCVKCKKAAPCEAHPTDGTEKRFALRLTLADCNCQCTAVLYHELVLRAAASMDCVLSDTVHVSKGEDTPGRWIRGNQQIWNYSLTLELECRHLQPCWRASGAGAVVKFGALQRKVPHCQLDTGCPVAPLNMLQVDVQLGLICVGEVEASFVRALVAFNDVQLPDEEALQQDNTAISTMRVKRSVDCLLSGATETSVTHRAKLRSAGPASAVNWMLQGRAGEAHLVVLAHTEEDGEWSLLWHVPVDAHRVEGAWTPMKRLASVVKQTPEETTMAEVLFRSSIVGPVAVGQTREHGNDSCRFAALWAAFSQVLSRDLAATLSTLAGELSRSDSEDTLEEQAAVLLELPRKRAVLREAAESSIAGSRPSRCPARLFAPFAFQQTSNKCCRRPRSLHCDSWKRRRGAFRPQGPTMAAATSAAYSPQPGTSPLYEFCELQTLMLRNLDQVQLRDVDLRCPDSPLAKKLGNVLFRFVIVVGPVAVGQVLFRFVIVVGPVAVGQARAVPVRRSRWTRPKAEWQKRASPKEKVAAKKKASATAKAKATKQKKAAEVEAAAKEVAEKGEEALAEKDALKLELGTSKKERRQKKQKKERRERAKKSKRRTEKAPKRRGKGTLSVIDVARQFEAHDELLSS</sequence>
<evidence type="ECO:0000313" key="4">
    <source>
        <dbReference type="Proteomes" id="UP001152797"/>
    </source>
</evidence>
<protein>
    <submittedName>
        <fullName evidence="2">Uncharacterized protein</fullName>
    </submittedName>
</protein>
<feature type="compositionally biased region" description="Basic residues" evidence="1">
    <location>
        <begin position="1071"/>
        <end position="1102"/>
    </location>
</feature>
<evidence type="ECO:0000256" key="1">
    <source>
        <dbReference type="SAM" id="MobiDB-lite"/>
    </source>
</evidence>
<evidence type="ECO:0000313" key="3">
    <source>
        <dbReference type="EMBL" id="CAL1161663.1"/>
    </source>
</evidence>